<accession>M2N0U7</accession>
<dbReference type="Proteomes" id="UP000011761">
    <property type="component" value="Unassembled WGS sequence"/>
</dbReference>
<gene>
    <name evidence="2" type="ORF">BAUCODRAFT_294486</name>
</gene>
<evidence type="ECO:0000313" key="2">
    <source>
        <dbReference type="EMBL" id="EMC92519.1"/>
    </source>
</evidence>
<dbReference type="RefSeq" id="XP_007680813.1">
    <property type="nucleotide sequence ID" value="XM_007682623.1"/>
</dbReference>
<evidence type="ECO:0000256" key="1">
    <source>
        <dbReference type="SAM" id="MobiDB-lite"/>
    </source>
</evidence>
<keyword evidence="3" id="KW-1185">Reference proteome</keyword>
<feature type="region of interest" description="Disordered" evidence="1">
    <location>
        <begin position="33"/>
        <end position="55"/>
    </location>
</feature>
<proteinExistence type="predicted"/>
<sequence>MRLAPPAAHAIMIRPSSHAMLHRALLHRAESVAPFKPCPPPLKPSPETGQLHARS</sequence>
<dbReference type="HOGENOM" id="CLU_3031983_0_0_1"/>
<organism evidence="2 3">
    <name type="scientific">Baudoinia panamericana (strain UAMH 10762)</name>
    <name type="common">Angels' share fungus</name>
    <name type="synonym">Baudoinia compniacensis (strain UAMH 10762)</name>
    <dbReference type="NCBI Taxonomy" id="717646"/>
    <lineage>
        <taxon>Eukaryota</taxon>
        <taxon>Fungi</taxon>
        <taxon>Dikarya</taxon>
        <taxon>Ascomycota</taxon>
        <taxon>Pezizomycotina</taxon>
        <taxon>Dothideomycetes</taxon>
        <taxon>Dothideomycetidae</taxon>
        <taxon>Mycosphaerellales</taxon>
        <taxon>Teratosphaeriaceae</taxon>
        <taxon>Baudoinia</taxon>
    </lineage>
</organism>
<evidence type="ECO:0000313" key="3">
    <source>
        <dbReference type="Proteomes" id="UP000011761"/>
    </source>
</evidence>
<reference evidence="2 3" key="1">
    <citation type="journal article" date="2012" name="PLoS Pathog.">
        <title>Diverse lifestyles and strategies of plant pathogenesis encoded in the genomes of eighteen Dothideomycetes fungi.</title>
        <authorList>
            <person name="Ohm R.A."/>
            <person name="Feau N."/>
            <person name="Henrissat B."/>
            <person name="Schoch C.L."/>
            <person name="Horwitz B.A."/>
            <person name="Barry K.W."/>
            <person name="Condon B.J."/>
            <person name="Copeland A.C."/>
            <person name="Dhillon B."/>
            <person name="Glaser F."/>
            <person name="Hesse C.N."/>
            <person name="Kosti I."/>
            <person name="LaButti K."/>
            <person name="Lindquist E.A."/>
            <person name="Lucas S."/>
            <person name="Salamov A.A."/>
            <person name="Bradshaw R.E."/>
            <person name="Ciuffetti L."/>
            <person name="Hamelin R.C."/>
            <person name="Kema G.H.J."/>
            <person name="Lawrence C."/>
            <person name="Scott J.A."/>
            <person name="Spatafora J.W."/>
            <person name="Turgeon B.G."/>
            <person name="de Wit P.J.G.M."/>
            <person name="Zhong S."/>
            <person name="Goodwin S.B."/>
            <person name="Grigoriev I.V."/>
        </authorList>
    </citation>
    <scope>NUCLEOTIDE SEQUENCE [LARGE SCALE GENOMIC DNA]</scope>
    <source>
        <strain evidence="2 3">UAMH 10762</strain>
    </source>
</reference>
<name>M2N0U7_BAUPA</name>
<dbReference type="KEGG" id="bcom:BAUCODRAFT_294486"/>
<dbReference type="GeneID" id="19110938"/>
<dbReference type="AlphaFoldDB" id="M2N0U7"/>
<dbReference type="EMBL" id="KB445562">
    <property type="protein sequence ID" value="EMC92519.1"/>
    <property type="molecule type" value="Genomic_DNA"/>
</dbReference>
<protein>
    <submittedName>
        <fullName evidence="2">Uncharacterized protein</fullName>
    </submittedName>
</protein>